<dbReference type="SUPFAM" id="SSF52172">
    <property type="entry name" value="CheY-like"/>
    <property type="match status" value="1"/>
</dbReference>
<evidence type="ECO:0000313" key="14">
    <source>
        <dbReference type="Proteomes" id="UP001612915"/>
    </source>
</evidence>
<evidence type="ECO:0000259" key="12">
    <source>
        <dbReference type="PROSITE" id="PS50113"/>
    </source>
</evidence>
<dbReference type="Gene3D" id="3.30.565.10">
    <property type="entry name" value="Histidine kinase-like ATPase, C-terminal domain"/>
    <property type="match status" value="1"/>
</dbReference>
<dbReference type="InterPro" id="IPR011006">
    <property type="entry name" value="CheY-like_superfamily"/>
</dbReference>
<organism evidence="13 14">
    <name type="scientific">Spongisporangium articulatum</name>
    <dbReference type="NCBI Taxonomy" id="3362603"/>
    <lineage>
        <taxon>Bacteria</taxon>
        <taxon>Bacillati</taxon>
        <taxon>Actinomycetota</taxon>
        <taxon>Actinomycetes</taxon>
        <taxon>Kineosporiales</taxon>
        <taxon>Kineosporiaceae</taxon>
        <taxon>Spongisporangium</taxon>
    </lineage>
</organism>
<feature type="domain" description="Histidine kinase" evidence="10">
    <location>
        <begin position="275"/>
        <end position="509"/>
    </location>
</feature>
<accession>A0ABW8ARQ5</accession>
<dbReference type="PROSITE" id="PS50113">
    <property type="entry name" value="PAC"/>
    <property type="match status" value="1"/>
</dbReference>
<keyword evidence="6" id="KW-0418">Kinase</keyword>
<dbReference type="InterPro" id="IPR035965">
    <property type="entry name" value="PAS-like_dom_sf"/>
</dbReference>
<dbReference type="RefSeq" id="WP_398282537.1">
    <property type="nucleotide sequence ID" value="NZ_JBITLV010000005.1"/>
</dbReference>
<evidence type="ECO:0000259" key="10">
    <source>
        <dbReference type="PROSITE" id="PS50109"/>
    </source>
</evidence>
<keyword evidence="13" id="KW-0547">Nucleotide-binding</keyword>
<dbReference type="SUPFAM" id="SSF55785">
    <property type="entry name" value="PYP-like sensor domain (PAS domain)"/>
    <property type="match status" value="1"/>
</dbReference>
<keyword evidence="5" id="KW-0808">Transferase</keyword>
<dbReference type="SUPFAM" id="SSF55874">
    <property type="entry name" value="ATPase domain of HSP90 chaperone/DNA topoisomerase II/histidine kinase"/>
    <property type="match status" value="1"/>
</dbReference>
<feature type="compositionally biased region" description="Polar residues" evidence="9">
    <location>
        <begin position="1"/>
        <end position="11"/>
    </location>
</feature>
<feature type="domain" description="PAC" evidence="12">
    <location>
        <begin position="212"/>
        <end position="264"/>
    </location>
</feature>
<dbReference type="Gene3D" id="3.30.450.20">
    <property type="entry name" value="PAS domain"/>
    <property type="match status" value="1"/>
</dbReference>
<dbReference type="Proteomes" id="UP001612915">
    <property type="component" value="Unassembled WGS sequence"/>
</dbReference>
<protein>
    <recommendedName>
        <fullName evidence="3">histidine kinase</fullName>
        <ecNumber evidence="3">2.7.13.3</ecNumber>
    </recommendedName>
</protein>
<dbReference type="InterPro" id="IPR004358">
    <property type="entry name" value="Sig_transdc_His_kin-like_C"/>
</dbReference>
<evidence type="ECO:0000256" key="3">
    <source>
        <dbReference type="ARBA" id="ARBA00012438"/>
    </source>
</evidence>
<comment type="subcellular location">
    <subcellularLocation>
        <location evidence="2">Cell membrane</location>
    </subcellularLocation>
</comment>
<dbReference type="InterPro" id="IPR003661">
    <property type="entry name" value="HisK_dim/P_dom"/>
</dbReference>
<dbReference type="EC" id="2.7.13.3" evidence="3"/>
<dbReference type="InterPro" id="IPR001789">
    <property type="entry name" value="Sig_transdc_resp-reg_receiver"/>
</dbReference>
<dbReference type="PANTHER" id="PTHR43047:SF72">
    <property type="entry name" value="OSMOSENSING HISTIDINE PROTEIN KINASE SLN1"/>
    <property type="match status" value="1"/>
</dbReference>
<dbReference type="InterPro" id="IPR000700">
    <property type="entry name" value="PAS-assoc_C"/>
</dbReference>
<evidence type="ECO:0000256" key="5">
    <source>
        <dbReference type="ARBA" id="ARBA00022679"/>
    </source>
</evidence>
<dbReference type="CDD" id="cd00075">
    <property type="entry name" value="HATPase"/>
    <property type="match status" value="1"/>
</dbReference>
<comment type="catalytic activity">
    <reaction evidence="1">
        <text>ATP + protein L-histidine = ADP + protein N-phospho-L-histidine.</text>
        <dbReference type="EC" id="2.7.13.3"/>
    </reaction>
</comment>
<evidence type="ECO:0000256" key="4">
    <source>
        <dbReference type="ARBA" id="ARBA00022553"/>
    </source>
</evidence>
<dbReference type="InterPro" id="IPR036097">
    <property type="entry name" value="HisK_dim/P_sf"/>
</dbReference>
<dbReference type="Gene3D" id="3.40.50.2300">
    <property type="match status" value="1"/>
</dbReference>
<dbReference type="SMART" id="SM00448">
    <property type="entry name" value="REC"/>
    <property type="match status" value="1"/>
</dbReference>
<dbReference type="PROSITE" id="PS50109">
    <property type="entry name" value="HIS_KIN"/>
    <property type="match status" value="1"/>
</dbReference>
<dbReference type="CDD" id="cd00156">
    <property type="entry name" value="REC"/>
    <property type="match status" value="1"/>
</dbReference>
<dbReference type="SMART" id="SM00388">
    <property type="entry name" value="HisKA"/>
    <property type="match status" value="1"/>
</dbReference>
<feature type="region of interest" description="Disordered" evidence="9">
    <location>
        <begin position="508"/>
        <end position="547"/>
    </location>
</feature>
<dbReference type="PROSITE" id="PS50110">
    <property type="entry name" value="RESPONSE_REGULATORY"/>
    <property type="match status" value="1"/>
</dbReference>
<dbReference type="Pfam" id="PF00512">
    <property type="entry name" value="HisKA"/>
    <property type="match status" value="1"/>
</dbReference>
<gene>
    <name evidence="13" type="ORF">ACIB24_16325</name>
</gene>
<comment type="caution">
    <text evidence="13">The sequence shown here is derived from an EMBL/GenBank/DDBJ whole genome shotgun (WGS) entry which is preliminary data.</text>
</comment>
<feature type="domain" description="Response regulatory" evidence="11">
    <location>
        <begin position="27"/>
        <end position="142"/>
    </location>
</feature>
<dbReference type="CDD" id="cd00082">
    <property type="entry name" value="HisKA"/>
    <property type="match status" value="1"/>
</dbReference>
<dbReference type="Pfam" id="PF00072">
    <property type="entry name" value="Response_reg"/>
    <property type="match status" value="1"/>
</dbReference>
<proteinExistence type="predicted"/>
<evidence type="ECO:0000256" key="2">
    <source>
        <dbReference type="ARBA" id="ARBA00004236"/>
    </source>
</evidence>
<sequence>MESTQEPGSTDRQTERPAEPPASRALRLLIVEDRPEDAELAVIELLRAGYRPEWNRVETLEDFVAALDDAPEVVLCDYSLPTMTAPDALTALAERELDIPLIVLSGVMDEDTCVTSIRLGAVDYLLKDRMVRLGPAVEHALTTRRLDREAREAQRQRRATEAILQGVLDHAPAAIAVRDLLGRPLLTNARFDMLSREGSADPLRPGAGDRAPSRTEEVFDVDGVERTFLVANYPISDASGQPVAIGTIGVDISEQKEVEAQLREVDRLKGEFVASVSHELRTPLTSICGYAEMLLGDPNLAMSPSHEQAPERRMIEVIERNGRRLLGLVDDLLTLSRVDAGSFGKMEQPVDLAEVVKAAVAVVTPSLKEADVTLEIDAPDGLPAVGGDRSQLERVVLNLLTNAVKFSEKRGTVTVRIGPTVPVEADRPDAGQRLQLQVADTGIGIRSDEIPQLFTRFFRTSEARRRVIQGTGLGLAVVKEIVDRHGGKVSVQSEPGVGTTMTVLLPVAGSEPGRGAADGPGGAEGARTAVSAPSFPAPRRGAQPATR</sequence>
<dbReference type="SUPFAM" id="SSF47384">
    <property type="entry name" value="Homodimeric domain of signal transducing histidine kinase"/>
    <property type="match status" value="1"/>
</dbReference>
<feature type="region of interest" description="Disordered" evidence="9">
    <location>
        <begin position="1"/>
        <end position="23"/>
    </location>
</feature>
<dbReference type="PRINTS" id="PR00344">
    <property type="entry name" value="BCTRLSENSOR"/>
</dbReference>
<dbReference type="InterPro" id="IPR005467">
    <property type="entry name" value="His_kinase_dom"/>
</dbReference>
<name>A0ABW8ARQ5_9ACTN</name>
<feature type="modified residue" description="4-aspartylphosphate" evidence="8">
    <location>
        <position position="77"/>
    </location>
</feature>
<evidence type="ECO:0000256" key="9">
    <source>
        <dbReference type="SAM" id="MobiDB-lite"/>
    </source>
</evidence>
<dbReference type="Gene3D" id="1.10.287.130">
    <property type="match status" value="1"/>
</dbReference>
<evidence type="ECO:0000259" key="11">
    <source>
        <dbReference type="PROSITE" id="PS50110"/>
    </source>
</evidence>
<evidence type="ECO:0000313" key="13">
    <source>
        <dbReference type="EMBL" id="MFI7588638.1"/>
    </source>
</evidence>
<evidence type="ECO:0000256" key="7">
    <source>
        <dbReference type="ARBA" id="ARBA00023012"/>
    </source>
</evidence>
<keyword evidence="7" id="KW-0902">Two-component regulatory system</keyword>
<dbReference type="InterPro" id="IPR003594">
    <property type="entry name" value="HATPase_dom"/>
</dbReference>
<dbReference type="SMART" id="SM00387">
    <property type="entry name" value="HATPase_c"/>
    <property type="match status" value="1"/>
</dbReference>
<dbReference type="EMBL" id="JBITLV010000005">
    <property type="protein sequence ID" value="MFI7588638.1"/>
    <property type="molecule type" value="Genomic_DNA"/>
</dbReference>
<dbReference type="Pfam" id="PF02518">
    <property type="entry name" value="HATPase_c"/>
    <property type="match status" value="1"/>
</dbReference>
<keyword evidence="13" id="KW-0067">ATP-binding</keyword>
<dbReference type="InterPro" id="IPR036890">
    <property type="entry name" value="HATPase_C_sf"/>
</dbReference>
<evidence type="ECO:0000256" key="8">
    <source>
        <dbReference type="PROSITE-ProRule" id="PRU00169"/>
    </source>
</evidence>
<reference evidence="13 14" key="1">
    <citation type="submission" date="2024-10" db="EMBL/GenBank/DDBJ databases">
        <title>The Natural Products Discovery Center: Release of the First 8490 Sequenced Strains for Exploring Actinobacteria Biosynthetic Diversity.</title>
        <authorList>
            <person name="Kalkreuter E."/>
            <person name="Kautsar S.A."/>
            <person name="Yang D."/>
            <person name="Bader C.D."/>
            <person name="Teijaro C.N."/>
            <person name="Fluegel L."/>
            <person name="Davis C.M."/>
            <person name="Simpson J.R."/>
            <person name="Lauterbach L."/>
            <person name="Steele A.D."/>
            <person name="Gui C."/>
            <person name="Meng S."/>
            <person name="Li G."/>
            <person name="Viehrig K."/>
            <person name="Ye F."/>
            <person name="Su P."/>
            <person name="Kiefer A.F."/>
            <person name="Nichols A."/>
            <person name="Cepeda A.J."/>
            <person name="Yan W."/>
            <person name="Fan B."/>
            <person name="Jiang Y."/>
            <person name="Adhikari A."/>
            <person name="Zheng C.-J."/>
            <person name="Schuster L."/>
            <person name="Cowan T.M."/>
            <person name="Smanski M.J."/>
            <person name="Chevrette M.G."/>
            <person name="De Carvalho L.P.S."/>
            <person name="Shen B."/>
        </authorList>
    </citation>
    <scope>NUCLEOTIDE SEQUENCE [LARGE SCALE GENOMIC DNA]</scope>
    <source>
        <strain evidence="13 14">NPDC049639</strain>
    </source>
</reference>
<dbReference type="PANTHER" id="PTHR43047">
    <property type="entry name" value="TWO-COMPONENT HISTIDINE PROTEIN KINASE"/>
    <property type="match status" value="1"/>
</dbReference>
<keyword evidence="14" id="KW-1185">Reference proteome</keyword>
<evidence type="ECO:0000256" key="6">
    <source>
        <dbReference type="ARBA" id="ARBA00022777"/>
    </source>
</evidence>
<keyword evidence="4 8" id="KW-0597">Phosphoprotein</keyword>
<evidence type="ECO:0000256" key="1">
    <source>
        <dbReference type="ARBA" id="ARBA00000085"/>
    </source>
</evidence>
<dbReference type="GO" id="GO:0005524">
    <property type="term" value="F:ATP binding"/>
    <property type="evidence" value="ECO:0007669"/>
    <property type="project" value="UniProtKB-KW"/>
</dbReference>